<dbReference type="AlphaFoldDB" id="A0A564Y8X2"/>
<dbReference type="EMBL" id="CABIJS010000111">
    <property type="protein sequence ID" value="VUZ43747.1"/>
    <property type="molecule type" value="Genomic_DNA"/>
</dbReference>
<proteinExistence type="predicted"/>
<organism evidence="1 2">
    <name type="scientific">Hymenolepis diminuta</name>
    <name type="common">Rat tapeworm</name>
    <dbReference type="NCBI Taxonomy" id="6216"/>
    <lineage>
        <taxon>Eukaryota</taxon>
        <taxon>Metazoa</taxon>
        <taxon>Spiralia</taxon>
        <taxon>Lophotrochozoa</taxon>
        <taxon>Platyhelminthes</taxon>
        <taxon>Cestoda</taxon>
        <taxon>Eucestoda</taxon>
        <taxon>Cyclophyllidea</taxon>
        <taxon>Hymenolepididae</taxon>
        <taxon>Hymenolepis</taxon>
    </lineage>
</organism>
<dbReference type="Proteomes" id="UP000321570">
    <property type="component" value="Unassembled WGS sequence"/>
</dbReference>
<name>A0A564Y8X2_HYMDI</name>
<accession>A0A564Y8X2</accession>
<keyword evidence="2" id="KW-1185">Reference proteome</keyword>
<evidence type="ECO:0000313" key="2">
    <source>
        <dbReference type="Proteomes" id="UP000321570"/>
    </source>
</evidence>
<protein>
    <submittedName>
        <fullName evidence="1">Uncharacterized protein</fullName>
    </submittedName>
</protein>
<sequence>MNSDHCGSPLSVYFQGRVYVVGFGEYGKAMEMLIVAEDAEWTILNPFGPFLEKRLVVDAMVKVDSELFVKGRKSIGFTFPSFCFCRSYFSNYIFSRTENRTEATSW</sequence>
<gene>
    <name evidence="1" type="ORF">WMSIL1_LOCUS4028</name>
</gene>
<reference evidence="1 2" key="1">
    <citation type="submission" date="2019-07" db="EMBL/GenBank/DDBJ databases">
        <authorList>
            <person name="Jastrzebski P J."/>
            <person name="Paukszto L."/>
            <person name="Jastrzebski P J."/>
        </authorList>
    </citation>
    <scope>NUCLEOTIDE SEQUENCE [LARGE SCALE GENOMIC DNA]</scope>
    <source>
        <strain evidence="1 2">WMS-il1</strain>
    </source>
</reference>
<evidence type="ECO:0000313" key="1">
    <source>
        <dbReference type="EMBL" id="VUZ43747.1"/>
    </source>
</evidence>